<protein>
    <recommendedName>
        <fullName evidence="4">Fibrinogen C-terminal domain-containing protein</fullName>
    </recommendedName>
</protein>
<dbReference type="InterPro" id="IPR020837">
    <property type="entry name" value="Fibrinogen_CS"/>
</dbReference>
<dbReference type="AlphaFoldDB" id="A0A8S3YPE1"/>
<dbReference type="EMBL" id="CAJHNH020000224">
    <property type="protein sequence ID" value="CAG5116206.1"/>
    <property type="molecule type" value="Genomic_DNA"/>
</dbReference>
<feature type="coiled-coil region" evidence="2">
    <location>
        <begin position="173"/>
        <end position="228"/>
    </location>
</feature>
<sequence length="440" mass="48738">MSIHVGQLVLYLLVACLSGCKGLELTIGRTPGSQFCAQLVCDQTVSQNDQRISFLIGLSVYNLTLGNFRVKLASLSLFDPELYIDPSKVEVINGTGSITRSQGHLELSFQDVADCLQGSLLCELDFVNVSGQPDSLIESTTPWDSSSCTLLEDQLILLMARVQNLTSNTQTALAALAQENAALESKVNELTQNNTVLEGKMNLLANHNLALKSTLDQVVQRLDTLESQANSSIDKPQETQLDCFKGMSSTNPRQVFQLWGYIPALCDTETDGGGWVTVQRRTRGNVDFYRVWADYRNGFGTPDTDLWIGLDVLHNLTSQGYTELRFDLQYQGKPYFAHYSNVKVASEVFSYYLEVSGYSGTSGDSFSLHNGQAFSTFDRDHDTSAVNCAERSHGAWWYKSCYGSNLNGLWAEDSEQGIIWEAMSSYVSLDSAEMKVRLVQ</sequence>
<keyword evidence="1" id="KW-1015">Disulfide bond</keyword>
<feature type="signal peptide" evidence="3">
    <location>
        <begin position="1"/>
        <end position="22"/>
    </location>
</feature>
<dbReference type="InterPro" id="IPR002181">
    <property type="entry name" value="Fibrinogen_a/b/g_C_dom"/>
</dbReference>
<dbReference type="PROSITE" id="PS00514">
    <property type="entry name" value="FIBRINOGEN_C_1"/>
    <property type="match status" value="1"/>
</dbReference>
<reference evidence="5" key="1">
    <citation type="submission" date="2021-04" db="EMBL/GenBank/DDBJ databases">
        <authorList>
            <consortium name="Molecular Ecology Group"/>
        </authorList>
    </citation>
    <scope>NUCLEOTIDE SEQUENCE</scope>
</reference>
<keyword evidence="6" id="KW-1185">Reference proteome</keyword>
<dbReference type="PROSITE" id="PS51406">
    <property type="entry name" value="FIBRINOGEN_C_2"/>
    <property type="match status" value="1"/>
</dbReference>
<dbReference type="InterPro" id="IPR050373">
    <property type="entry name" value="Fibrinogen_C-term_domain"/>
</dbReference>
<dbReference type="InterPro" id="IPR036056">
    <property type="entry name" value="Fibrinogen-like_C"/>
</dbReference>
<dbReference type="GO" id="GO:0005615">
    <property type="term" value="C:extracellular space"/>
    <property type="evidence" value="ECO:0007669"/>
    <property type="project" value="TreeGrafter"/>
</dbReference>
<evidence type="ECO:0000313" key="5">
    <source>
        <dbReference type="EMBL" id="CAG5116206.1"/>
    </source>
</evidence>
<dbReference type="PANTHER" id="PTHR19143:SF444">
    <property type="entry name" value="PROTEIN SCABROUS"/>
    <property type="match status" value="1"/>
</dbReference>
<feature type="domain" description="Fibrinogen C-terminal" evidence="4">
    <location>
        <begin position="234"/>
        <end position="440"/>
    </location>
</feature>
<evidence type="ECO:0000256" key="1">
    <source>
        <dbReference type="ARBA" id="ARBA00023157"/>
    </source>
</evidence>
<dbReference type="InterPro" id="IPR014716">
    <property type="entry name" value="Fibrinogen_a/b/g_C_1"/>
</dbReference>
<feature type="chain" id="PRO_5035888835" description="Fibrinogen C-terminal domain-containing protein" evidence="3">
    <location>
        <begin position="23"/>
        <end position="440"/>
    </location>
</feature>
<dbReference type="Gene3D" id="3.90.215.10">
    <property type="entry name" value="Gamma Fibrinogen, chain A, domain 1"/>
    <property type="match status" value="1"/>
</dbReference>
<dbReference type="OrthoDB" id="9990035at2759"/>
<evidence type="ECO:0000256" key="2">
    <source>
        <dbReference type="SAM" id="Coils"/>
    </source>
</evidence>
<accession>A0A8S3YPE1</accession>
<evidence type="ECO:0000313" key="6">
    <source>
        <dbReference type="Proteomes" id="UP000678393"/>
    </source>
</evidence>
<keyword evidence="2" id="KW-0175">Coiled coil</keyword>
<evidence type="ECO:0000259" key="4">
    <source>
        <dbReference type="PROSITE" id="PS51406"/>
    </source>
</evidence>
<organism evidence="5 6">
    <name type="scientific">Candidula unifasciata</name>
    <dbReference type="NCBI Taxonomy" id="100452"/>
    <lineage>
        <taxon>Eukaryota</taxon>
        <taxon>Metazoa</taxon>
        <taxon>Spiralia</taxon>
        <taxon>Lophotrochozoa</taxon>
        <taxon>Mollusca</taxon>
        <taxon>Gastropoda</taxon>
        <taxon>Heterobranchia</taxon>
        <taxon>Euthyneura</taxon>
        <taxon>Panpulmonata</taxon>
        <taxon>Eupulmonata</taxon>
        <taxon>Stylommatophora</taxon>
        <taxon>Helicina</taxon>
        <taxon>Helicoidea</taxon>
        <taxon>Geomitridae</taxon>
        <taxon>Candidula</taxon>
    </lineage>
</organism>
<gene>
    <name evidence="5" type="ORF">CUNI_LOCUS1764</name>
</gene>
<evidence type="ECO:0000256" key="3">
    <source>
        <dbReference type="SAM" id="SignalP"/>
    </source>
</evidence>
<dbReference type="SMART" id="SM00186">
    <property type="entry name" value="FBG"/>
    <property type="match status" value="1"/>
</dbReference>
<dbReference type="Pfam" id="PF00147">
    <property type="entry name" value="Fibrinogen_C"/>
    <property type="match status" value="1"/>
</dbReference>
<dbReference type="SUPFAM" id="SSF56496">
    <property type="entry name" value="Fibrinogen C-terminal domain-like"/>
    <property type="match status" value="1"/>
</dbReference>
<proteinExistence type="predicted"/>
<dbReference type="Proteomes" id="UP000678393">
    <property type="component" value="Unassembled WGS sequence"/>
</dbReference>
<name>A0A8S3YPE1_9EUPU</name>
<comment type="caution">
    <text evidence="5">The sequence shown here is derived from an EMBL/GenBank/DDBJ whole genome shotgun (WGS) entry which is preliminary data.</text>
</comment>
<keyword evidence="3" id="KW-0732">Signal</keyword>
<dbReference type="PANTHER" id="PTHR19143">
    <property type="entry name" value="FIBRINOGEN/TENASCIN/ANGIOPOEITIN"/>
    <property type="match status" value="1"/>
</dbReference>
<dbReference type="CDD" id="cd00087">
    <property type="entry name" value="FReD"/>
    <property type="match status" value="1"/>
</dbReference>